<evidence type="ECO:0000256" key="1">
    <source>
        <dbReference type="SAM" id="Coils"/>
    </source>
</evidence>
<reference evidence="3 4" key="1">
    <citation type="submission" date="2024-04" db="EMBL/GenBank/DDBJ databases">
        <title>Tritrichomonas musculus Genome.</title>
        <authorList>
            <person name="Alves-Ferreira E."/>
            <person name="Grigg M."/>
            <person name="Lorenzi H."/>
            <person name="Galac M."/>
        </authorList>
    </citation>
    <scope>NUCLEOTIDE SEQUENCE [LARGE SCALE GENOMIC DNA]</scope>
    <source>
        <strain evidence="3 4">EAF2021</strain>
    </source>
</reference>
<feature type="region of interest" description="Disordered" evidence="2">
    <location>
        <begin position="1"/>
        <end position="46"/>
    </location>
</feature>
<name>A0ABR2K034_9EUKA</name>
<dbReference type="Proteomes" id="UP001470230">
    <property type="component" value="Unassembled WGS sequence"/>
</dbReference>
<protein>
    <recommendedName>
        <fullName evidence="5">VPS9 domain-containing protein</fullName>
    </recommendedName>
</protein>
<evidence type="ECO:0000256" key="2">
    <source>
        <dbReference type="SAM" id="MobiDB-lite"/>
    </source>
</evidence>
<keyword evidence="4" id="KW-1185">Reference proteome</keyword>
<feature type="coiled-coil region" evidence="1">
    <location>
        <begin position="245"/>
        <end position="272"/>
    </location>
</feature>
<feature type="compositionally biased region" description="Basic and acidic residues" evidence="2">
    <location>
        <begin position="14"/>
        <end position="24"/>
    </location>
</feature>
<evidence type="ECO:0000313" key="3">
    <source>
        <dbReference type="EMBL" id="KAK8884474.1"/>
    </source>
</evidence>
<organism evidence="3 4">
    <name type="scientific">Tritrichomonas musculus</name>
    <dbReference type="NCBI Taxonomy" id="1915356"/>
    <lineage>
        <taxon>Eukaryota</taxon>
        <taxon>Metamonada</taxon>
        <taxon>Parabasalia</taxon>
        <taxon>Tritrichomonadida</taxon>
        <taxon>Tritrichomonadidae</taxon>
        <taxon>Tritrichomonas</taxon>
    </lineage>
</organism>
<keyword evidence="1" id="KW-0175">Coiled coil</keyword>
<evidence type="ECO:0008006" key="5">
    <source>
        <dbReference type="Google" id="ProtNLM"/>
    </source>
</evidence>
<comment type="caution">
    <text evidence="3">The sequence shown here is derived from an EMBL/GenBank/DDBJ whole genome shotgun (WGS) entry which is preliminary data.</text>
</comment>
<gene>
    <name evidence="3" type="ORF">M9Y10_043585</name>
</gene>
<proteinExistence type="predicted"/>
<dbReference type="EMBL" id="JAPFFF010000008">
    <property type="protein sequence ID" value="KAK8884474.1"/>
    <property type="molecule type" value="Genomic_DNA"/>
</dbReference>
<accession>A0ABR2K034</accession>
<feature type="compositionally biased region" description="Polar residues" evidence="2">
    <location>
        <begin position="1"/>
        <end position="13"/>
    </location>
</feature>
<feature type="compositionally biased region" description="Low complexity" evidence="2">
    <location>
        <begin position="28"/>
        <end position="41"/>
    </location>
</feature>
<evidence type="ECO:0000313" key="4">
    <source>
        <dbReference type="Proteomes" id="UP001470230"/>
    </source>
</evidence>
<sequence length="454" mass="52096">MITLPKNNQIINSSEEKKNSDLKDSNLQSKQSKATTQSSKSNITSNIGTIDPSSFVSSFPIIPIPTEEWMQSHIKSCNDHVEKSINTVKEILDELTQTNQSIQILVREFINKTLDVINQRLSFKGRGLDEYRKMFFLIHKLHTLKIHYYSLSLIDSEKRISHFEEMRSFLSMKRDYSLYFVSVNLRGFSSAIPNNQKKIESLDHRITLIEKHIVIPKFIPPPEDIAGQLIYPTSSSCSLFTRLERNDFNMTIDTLLNEFRELTNEKDELSILLELAFAYAWRSTEFPFLQKSSCFGLPTFCNVRVSLFQTPYIPEEYQVLHIGQLINSDWPYKPVVDDLTSLFFLINPMEMAKVLFDAMGKAGSCINKVVDKPIEIDFDTIFPLILLCILASGILFEPRILYYVATIPQAYKEDSICQLGSSYAEAVITHILGLDEKELLIETERLDSIENVPT</sequence>